<dbReference type="AlphaFoldDB" id="A0ABD1U5Q6"/>
<sequence>MASSMLYSANMPLSMPRMLGVRACNTNDNIAIKKREMSNEVCEAAVVAGNIPEAPPAPSKPAAPAGTPVVPSLSLCRRPRRNRRSPTLRASFQETSLSPANLVYPLFIH</sequence>
<comment type="caution">
    <text evidence="1">The sequence shown here is derived from an EMBL/GenBank/DDBJ whole genome shotgun (WGS) entry which is preliminary data.</text>
</comment>
<gene>
    <name evidence="1" type="ORF">Fot_24262</name>
</gene>
<keyword evidence="2" id="KW-1185">Reference proteome</keyword>
<dbReference type="Proteomes" id="UP001604277">
    <property type="component" value="Unassembled WGS sequence"/>
</dbReference>
<dbReference type="InterPro" id="IPR013785">
    <property type="entry name" value="Aldolase_TIM"/>
</dbReference>
<reference evidence="2" key="1">
    <citation type="submission" date="2024-07" db="EMBL/GenBank/DDBJ databases">
        <title>Two chromosome-level genome assemblies of Korean endemic species Abeliophyllum distichum and Forsythia ovata (Oleaceae).</title>
        <authorList>
            <person name="Jang H."/>
        </authorList>
    </citation>
    <scope>NUCLEOTIDE SEQUENCE [LARGE SCALE GENOMIC DNA]</scope>
</reference>
<protein>
    <submittedName>
        <fullName evidence="1">Delta-aminolevulinic acid dehydratase 1</fullName>
    </submittedName>
</protein>
<accession>A0ABD1U5Q6</accession>
<proteinExistence type="predicted"/>
<name>A0ABD1U5Q6_9LAMI</name>
<dbReference type="Gene3D" id="3.20.20.70">
    <property type="entry name" value="Aldolase class I"/>
    <property type="match status" value="1"/>
</dbReference>
<organism evidence="1 2">
    <name type="scientific">Forsythia ovata</name>
    <dbReference type="NCBI Taxonomy" id="205694"/>
    <lineage>
        <taxon>Eukaryota</taxon>
        <taxon>Viridiplantae</taxon>
        <taxon>Streptophyta</taxon>
        <taxon>Embryophyta</taxon>
        <taxon>Tracheophyta</taxon>
        <taxon>Spermatophyta</taxon>
        <taxon>Magnoliopsida</taxon>
        <taxon>eudicotyledons</taxon>
        <taxon>Gunneridae</taxon>
        <taxon>Pentapetalae</taxon>
        <taxon>asterids</taxon>
        <taxon>lamiids</taxon>
        <taxon>Lamiales</taxon>
        <taxon>Oleaceae</taxon>
        <taxon>Forsythieae</taxon>
        <taxon>Forsythia</taxon>
    </lineage>
</organism>
<dbReference type="SUPFAM" id="SSF51569">
    <property type="entry name" value="Aldolase"/>
    <property type="match status" value="1"/>
</dbReference>
<evidence type="ECO:0000313" key="1">
    <source>
        <dbReference type="EMBL" id="KAL2520339.1"/>
    </source>
</evidence>
<evidence type="ECO:0000313" key="2">
    <source>
        <dbReference type="Proteomes" id="UP001604277"/>
    </source>
</evidence>
<dbReference type="EMBL" id="JBFOLJ010000007">
    <property type="protein sequence ID" value="KAL2520339.1"/>
    <property type="molecule type" value="Genomic_DNA"/>
</dbReference>